<evidence type="ECO:0000313" key="2">
    <source>
        <dbReference type="Proteomes" id="UP000189703"/>
    </source>
</evidence>
<dbReference type="OMA" id="HAKEATP"/>
<feature type="region of interest" description="Disordered" evidence="1">
    <location>
        <begin position="1"/>
        <end position="173"/>
    </location>
</feature>
<feature type="compositionally biased region" description="Basic and acidic residues" evidence="1">
    <location>
        <begin position="38"/>
        <end position="59"/>
    </location>
</feature>
<feature type="compositionally biased region" description="Basic and acidic residues" evidence="1">
    <location>
        <begin position="244"/>
        <end position="259"/>
    </location>
</feature>
<feature type="compositionally biased region" description="Basic and acidic residues" evidence="1">
    <location>
        <begin position="965"/>
        <end position="976"/>
    </location>
</feature>
<protein>
    <submittedName>
        <fullName evidence="3 4">Uncharacterized protein LOC104613251</fullName>
    </submittedName>
</protein>
<keyword evidence="2" id="KW-1185">Reference proteome</keyword>
<evidence type="ECO:0000256" key="1">
    <source>
        <dbReference type="SAM" id="MobiDB-lite"/>
    </source>
</evidence>
<evidence type="ECO:0000313" key="4">
    <source>
        <dbReference type="RefSeq" id="XP_019056000.1"/>
    </source>
</evidence>
<feature type="compositionally biased region" description="Basic and acidic residues" evidence="1">
    <location>
        <begin position="708"/>
        <end position="722"/>
    </location>
</feature>
<evidence type="ECO:0000313" key="3">
    <source>
        <dbReference type="RefSeq" id="XP_010279285.1"/>
    </source>
</evidence>
<feature type="region of interest" description="Disordered" evidence="1">
    <location>
        <begin position="701"/>
        <end position="734"/>
    </location>
</feature>
<feature type="compositionally biased region" description="Polar residues" evidence="1">
    <location>
        <begin position="1"/>
        <end position="10"/>
    </location>
</feature>
<dbReference type="eggNOG" id="ENOG502QQCX">
    <property type="taxonomic scope" value="Eukaryota"/>
</dbReference>
<accession>A0A1U8BCT8</accession>
<dbReference type="RefSeq" id="XP_010279285.1">
    <property type="nucleotide sequence ID" value="XM_010280983.2"/>
</dbReference>
<feature type="region of interest" description="Disordered" evidence="1">
    <location>
        <begin position="787"/>
        <end position="875"/>
    </location>
</feature>
<feature type="region of interest" description="Disordered" evidence="1">
    <location>
        <begin position="210"/>
        <end position="266"/>
    </location>
</feature>
<gene>
    <name evidence="3 4" type="primary">LOC104613251</name>
</gene>
<dbReference type="GeneID" id="104613251"/>
<dbReference type="OrthoDB" id="1681423at2759"/>
<proteinExistence type="predicted"/>
<feature type="region of interest" description="Disordered" evidence="1">
    <location>
        <begin position="948"/>
        <end position="976"/>
    </location>
</feature>
<reference evidence="3 4" key="1">
    <citation type="submission" date="2025-04" db="UniProtKB">
        <authorList>
            <consortium name="RefSeq"/>
        </authorList>
    </citation>
    <scope>IDENTIFICATION</scope>
</reference>
<feature type="compositionally biased region" description="Polar residues" evidence="1">
    <location>
        <begin position="102"/>
        <end position="116"/>
    </location>
</feature>
<feature type="compositionally biased region" description="Basic and acidic residues" evidence="1">
    <location>
        <begin position="74"/>
        <end position="89"/>
    </location>
</feature>
<feature type="compositionally biased region" description="Polar residues" evidence="1">
    <location>
        <begin position="724"/>
        <end position="734"/>
    </location>
</feature>
<dbReference type="KEGG" id="nnu:104613251"/>
<name>A0A1U8BCT8_NELNU</name>
<organism evidence="2 3">
    <name type="scientific">Nelumbo nucifera</name>
    <name type="common">Sacred lotus</name>
    <dbReference type="NCBI Taxonomy" id="4432"/>
    <lineage>
        <taxon>Eukaryota</taxon>
        <taxon>Viridiplantae</taxon>
        <taxon>Streptophyta</taxon>
        <taxon>Embryophyta</taxon>
        <taxon>Tracheophyta</taxon>
        <taxon>Spermatophyta</taxon>
        <taxon>Magnoliopsida</taxon>
        <taxon>Proteales</taxon>
        <taxon>Nelumbonaceae</taxon>
        <taxon>Nelumbo</taxon>
    </lineage>
</organism>
<dbReference type="AlphaFoldDB" id="A0A1U8BCT8"/>
<dbReference type="RefSeq" id="XP_019056000.1">
    <property type="nucleotide sequence ID" value="XM_019200455.1"/>
</dbReference>
<sequence length="1073" mass="118006">MGNEMGNVNASGLEGQENPDFDASNKPLEASVASVSAEDVKSKSEQISSPKEEDSDRKHAGLASENPSGISDPQEEKETSGGKEQEKTEVQAPKVSLLLASNDENGIASGTPSENGNIHGHTGLSTEENLSKREDHQAQNQTSITKEGELEGNSSLDTKVTPHSPEPKISEDLKYDHQEFTIAHAEGELYSEDGSKMQASTADVLRLNESRETGEEGPLENEAVQYLDGSISPNRNSEAAEDGDGIKMESMESQEEKAPHMNNTNGKKLETMEVQSKVCHINPQVLSSDVDNKGNEEQLPVEMDLVRNDAMNLQSEAVLVTKPPEPFQLEDAEPEDKYIVLTDDTRKMENGSGFELKAYDPDSSLLLGGLVEESKVEEMETFKSDCGVMDAAYDPNSSPLLEGLVEESKVEEMDTFKSECGVMGAAYDPDSSPLLEGLVEESKAEEMDTFKSECGVMGPAYDPDSSPLLGGLVQESKVEEMDTFKSECGVMGPAYDPDSSPLLGGLVQESKVEEMDTFKSECGVMGAAYIPDSSLLLEGLVEESKVEEMDTSKFECGMMGAKYDENRIGSNFGAPRKLEIEKDFQMDDIELSENDYQVDFPDHNLTSISQEQCKDSEESEVDADGRVPTEMVTIMDSKHAEEFPTLTSSLRDKIENEDAKEMVEKTENSDLMEKNTVEEQSKTPVLSQFHPIEAVEVLLPTCPVSPPHSEDSKQDNPMEIKGTENGTRPSEELNQQNCKKVVMNQVSHHDSRSINMEALVSTPELEKEKSVQDHVKCPEMTAMVAGPSDASNCSPRQESVCDASDHDSKYGPVTPVESGNSADELDQENHKTKIDMSCPVVEVPARKSHEQSSEQSQILNRTRSAKGEFSASTSCDIEAKETMQRFSTESNPENINFREVSKPAIFDFEFPLEERTESDRTPLLRQRSEVGDVFEIELNKHLSETSVEKVDVSIENPVPETELPSPKDCKEESDHDPVQCQNVLIDKQDPTLEKTGSEKLRAPLQNFLKEGESHVKVSAQKTEVPVPVAKTSEEDAWNSKPSKVIITSTRAKEKRKPKSSLFGNCMCCTAVIN</sequence>
<feature type="compositionally biased region" description="Polar residues" evidence="1">
    <location>
        <begin position="853"/>
        <end position="862"/>
    </location>
</feature>
<dbReference type="Proteomes" id="UP000189703">
    <property type="component" value="Unplaced"/>
</dbReference>